<evidence type="ECO:0000313" key="2">
    <source>
        <dbReference type="EMBL" id="PXW42183.1"/>
    </source>
</evidence>
<evidence type="ECO:0000259" key="1">
    <source>
        <dbReference type="Pfam" id="PF21722"/>
    </source>
</evidence>
<evidence type="ECO:0000313" key="3">
    <source>
        <dbReference type="Proteomes" id="UP000247485"/>
    </source>
</evidence>
<comment type="caution">
    <text evidence="2">The sequence shown here is derived from an EMBL/GenBank/DDBJ whole genome shotgun (WGS) entry which is preliminary data.</text>
</comment>
<feature type="domain" description="Glycine-rich" evidence="1">
    <location>
        <begin position="237"/>
        <end position="431"/>
    </location>
</feature>
<proteinExistence type="predicted"/>
<name>A0A318FKW3_KLEOX</name>
<accession>A0A318FKW3</accession>
<dbReference type="RefSeq" id="WP_110275720.1">
    <property type="nucleotide sequence ID" value="NZ_QJJG01000014.1"/>
</dbReference>
<sequence>MNNSAIPSRLTVVFSVSGDKNTIPVNSTSETLADGLAAMDSGFPPLTRIALSAGGKPPKGQDFNGIFNDLYTRLQWSDAGMGYPFNADFRTAISGYPKGAVIPSSDYSVSWLNTIDSNHTAPEKTDATASGWMPSWGCGAASISISTANVNATDLQAANPRLILTGALTGNRVLYLPPWVKDWTIENNCTGSAYYVQLSTRAAGATVVSKPGTVTQVHSDGTNVTSLSKPHGNIAYTVNGTYSFVVPAGVTRIRYTVTGAGGSGSGCQASSSSESYSGGGGGAGGTALGWLDVVPGTTLSVVVGKGGAAVLGAVSGNDGGDSSLGGIIFGRGGKKSNKASIVNSAGGDGGVASGGDINIQGGTGQDGQAATNMLTGSGGASFWGGGGRSGATGGVKGKAAGSGGGGAYDIDFSGIAYPSGDGADGIVHIEW</sequence>
<dbReference type="Proteomes" id="UP000247485">
    <property type="component" value="Unassembled WGS sequence"/>
</dbReference>
<dbReference type="InterPro" id="IPR049304">
    <property type="entry name" value="Gly_rich_dom"/>
</dbReference>
<organism evidence="2 3">
    <name type="scientific">Klebsiella oxytoca</name>
    <dbReference type="NCBI Taxonomy" id="571"/>
    <lineage>
        <taxon>Bacteria</taxon>
        <taxon>Pseudomonadati</taxon>
        <taxon>Pseudomonadota</taxon>
        <taxon>Gammaproteobacteria</taxon>
        <taxon>Enterobacterales</taxon>
        <taxon>Enterobacteriaceae</taxon>
        <taxon>Klebsiella/Raoultella group</taxon>
        <taxon>Klebsiella</taxon>
    </lineage>
</organism>
<dbReference type="EMBL" id="QJJG01000014">
    <property type="protein sequence ID" value="PXW42183.1"/>
    <property type="molecule type" value="Genomic_DNA"/>
</dbReference>
<dbReference type="AlphaFoldDB" id="A0A318FKW3"/>
<dbReference type="Pfam" id="PF21722">
    <property type="entry name" value="Gly_rich_2"/>
    <property type="match status" value="1"/>
</dbReference>
<gene>
    <name evidence="2" type="ORF">DET57_114175</name>
</gene>
<reference evidence="2 3" key="1">
    <citation type="submission" date="2018-05" db="EMBL/GenBank/DDBJ databases">
        <title>Freshwater and sediment microbial communities from various areas in North America, analyzing microbe dynamics in response to fracking.</title>
        <authorList>
            <person name="Lamendella R."/>
        </authorList>
    </citation>
    <scope>NUCLEOTIDE SEQUENCE [LARGE SCALE GENOMIC DNA]</scope>
    <source>
        <strain evidence="2 3">67</strain>
    </source>
</reference>
<protein>
    <recommendedName>
        <fullName evidence="1">Glycine-rich domain-containing protein</fullName>
    </recommendedName>
</protein>